<dbReference type="GO" id="GO:0005524">
    <property type="term" value="F:ATP binding"/>
    <property type="evidence" value="ECO:0007669"/>
    <property type="project" value="UniProtKB-KW"/>
</dbReference>
<evidence type="ECO:0000256" key="5">
    <source>
        <dbReference type="ARBA" id="ARBA00022833"/>
    </source>
</evidence>
<keyword evidence="2" id="KW-0436">Ligase</keyword>
<protein>
    <recommendedName>
        <fullName evidence="8">7-cyano-7-deazaguanine synthase</fullName>
        <ecNumber evidence="8">6.3.4.20</ecNumber>
    </recommendedName>
</protein>
<keyword evidence="3" id="KW-0479">Metal-binding</keyword>
<organism evidence="10 11">
    <name type="scientific">Micromonospora nigra</name>
    <dbReference type="NCBI Taxonomy" id="145857"/>
    <lineage>
        <taxon>Bacteria</taxon>
        <taxon>Bacillati</taxon>
        <taxon>Actinomycetota</taxon>
        <taxon>Actinomycetes</taxon>
        <taxon>Micromonosporales</taxon>
        <taxon>Micromonosporaceae</taxon>
        <taxon>Micromonospora</taxon>
    </lineage>
</organism>
<evidence type="ECO:0000256" key="2">
    <source>
        <dbReference type="ARBA" id="ARBA00022598"/>
    </source>
</evidence>
<dbReference type="InterPro" id="IPR018317">
    <property type="entry name" value="QueC"/>
</dbReference>
<dbReference type="SUPFAM" id="SSF52402">
    <property type="entry name" value="Adenine nucleotide alpha hydrolases-like"/>
    <property type="match status" value="1"/>
</dbReference>
<keyword evidence="11" id="KW-1185">Reference proteome</keyword>
<dbReference type="Gene3D" id="3.40.50.620">
    <property type="entry name" value="HUPs"/>
    <property type="match status" value="1"/>
</dbReference>
<dbReference type="PANTHER" id="PTHR42914">
    <property type="entry name" value="7-CYANO-7-DEAZAGUANINE SYNTHASE"/>
    <property type="match status" value="1"/>
</dbReference>
<evidence type="ECO:0000256" key="8">
    <source>
        <dbReference type="ARBA" id="ARBA00039149"/>
    </source>
</evidence>
<dbReference type="AlphaFoldDB" id="A0A1C6R867"/>
<keyword evidence="6" id="KW-0067">ATP-binding</keyword>
<dbReference type="Proteomes" id="UP000199699">
    <property type="component" value="Unassembled WGS sequence"/>
</dbReference>
<gene>
    <name evidence="10" type="ORF">GA0070616_0131</name>
</gene>
<dbReference type="RefSeq" id="WP_091074782.1">
    <property type="nucleotide sequence ID" value="NZ_FMHT01000002.1"/>
</dbReference>
<comment type="pathway">
    <text evidence="1">Purine metabolism; 7-cyano-7-deazaguanine biosynthesis.</text>
</comment>
<dbReference type="PANTHER" id="PTHR42914:SF1">
    <property type="entry name" value="7-CYANO-7-DEAZAGUANINE SYNTHASE"/>
    <property type="match status" value="1"/>
</dbReference>
<sequence>MSEILLFSAGLDSFPAWHYLGKPRTLYFDSGHYGRQQEIDTVQALAAAHGMDLEISNELDLSRWATPQGDLIPFRNVLFAMLAAFRAEVIWCVGVKGDHTADKSPEAFARMSEMLSTFVDRPIRVDSPFWNMTKSDIVAWYLKSGLPVNHLLQTFSCATPGSAFTHCGRCPSCLRRWIALTNNDITGHFAAPPWTWDRIRTYYVPAMASGGYPPHRVEEFHRAMATVGALP</sequence>
<dbReference type="EMBL" id="FMHT01000002">
    <property type="protein sequence ID" value="SCL13111.1"/>
    <property type="molecule type" value="Genomic_DNA"/>
</dbReference>
<accession>A0A1C6R867</accession>
<keyword evidence="4" id="KW-0547">Nucleotide-binding</keyword>
<dbReference type="OrthoDB" id="3633423at2"/>
<reference evidence="10 11" key="1">
    <citation type="submission" date="2016-06" db="EMBL/GenBank/DDBJ databases">
        <authorList>
            <person name="Kjaerup R.B."/>
            <person name="Dalgaard T.S."/>
            <person name="Juul-Madsen H.R."/>
        </authorList>
    </citation>
    <scope>NUCLEOTIDE SEQUENCE [LARGE SCALE GENOMIC DNA]</scope>
    <source>
        <strain evidence="10 11">DSM 43818</strain>
    </source>
</reference>
<evidence type="ECO:0000256" key="3">
    <source>
        <dbReference type="ARBA" id="ARBA00022723"/>
    </source>
</evidence>
<evidence type="ECO:0000256" key="4">
    <source>
        <dbReference type="ARBA" id="ARBA00022741"/>
    </source>
</evidence>
<evidence type="ECO:0000313" key="11">
    <source>
        <dbReference type="Proteomes" id="UP000199699"/>
    </source>
</evidence>
<dbReference type="EC" id="6.3.4.20" evidence="8"/>
<dbReference type="GO" id="GO:0046872">
    <property type="term" value="F:metal ion binding"/>
    <property type="evidence" value="ECO:0007669"/>
    <property type="project" value="UniProtKB-KW"/>
</dbReference>
<proteinExistence type="inferred from homology"/>
<dbReference type="Pfam" id="PF06508">
    <property type="entry name" value="QueC"/>
    <property type="match status" value="1"/>
</dbReference>
<name>A0A1C6R867_9ACTN</name>
<evidence type="ECO:0000256" key="1">
    <source>
        <dbReference type="ARBA" id="ARBA00005061"/>
    </source>
</evidence>
<evidence type="ECO:0000256" key="6">
    <source>
        <dbReference type="ARBA" id="ARBA00022840"/>
    </source>
</evidence>
<comment type="similarity">
    <text evidence="7">Belongs to the QueC family.</text>
</comment>
<dbReference type="InterPro" id="IPR014729">
    <property type="entry name" value="Rossmann-like_a/b/a_fold"/>
</dbReference>
<comment type="catalytic activity">
    <reaction evidence="9">
        <text>7-carboxy-7-carbaguanine + NH4(+) + 2 ATP = 7-cyano-7-carbaguanine + 2 AMP + 2 diphosphate + 2 H(+)</text>
        <dbReference type="Rhea" id="RHEA:27982"/>
        <dbReference type="ChEBI" id="CHEBI:15378"/>
        <dbReference type="ChEBI" id="CHEBI:28938"/>
        <dbReference type="ChEBI" id="CHEBI:30616"/>
        <dbReference type="ChEBI" id="CHEBI:33019"/>
        <dbReference type="ChEBI" id="CHEBI:45075"/>
        <dbReference type="ChEBI" id="CHEBI:61036"/>
        <dbReference type="ChEBI" id="CHEBI:456215"/>
        <dbReference type="EC" id="6.3.4.20"/>
    </reaction>
</comment>
<evidence type="ECO:0000256" key="9">
    <source>
        <dbReference type="ARBA" id="ARBA00047890"/>
    </source>
</evidence>
<dbReference type="GO" id="GO:0016874">
    <property type="term" value="F:ligase activity"/>
    <property type="evidence" value="ECO:0007669"/>
    <property type="project" value="UniProtKB-KW"/>
</dbReference>
<evidence type="ECO:0000313" key="10">
    <source>
        <dbReference type="EMBL" id="SCL13111.1"/>
    </source>
</evidence>
<dbReference type="STRING" id="145857.GA0070616_0131"/>
<keyword evidence="5" id="KW-0862">Zinc</keyword>
<evidence type="ECO:0000256" key="7">
    <source>
        <dbReference type="ARBA" id="ARBA00037993"/>
    </source>
</evidence>